<dbReference type="VEuPathDB" id="PlasmoDB:PGAL8A_00121800"/>
<dbReference type="OrthoDB" id="10606205at2759"/>
<reference evidence="2" key="1">
    <citation type="submission" date="2015-04" db="EMBL/GenBank/DDBJ databases">
        <authorList>
            <consortium name="Pathogen Informatics"/>
        </authorList>
    </citation>
    <scope>NUCLEOTIDE SEQUENCE [LARGE SCALE GENOMIC DNA]</scope>
    <source>
        <strain evidence="2">8A</strain>
    </source>
</reference>
<evidence type="ECO:0000256" key="1">
    <source>
        <dbReference type="SAM" id="Coils"/>
    </source>
</evidence>
<evidence type="ECO:0000313" key="3">
    <source>
        <dbReference type="Proteomes" id="UP000220797"/>
    </source>
</evidence>
<dbReference type="EMBL" id="CVMV01000016">
    <property type="protein sequence ID" value="CRG93511.1"/>
    <property type="molecule type" value="Genomic_DNA"/>
</dbReference>
<comment type="caution">
    <text evidence="2">The sequence shown here is derived from an EMBL/GenBank/DDBJ whole genome shotgun (WGS) entry which is preliminary data.</text>
</comment>
<proteinExistence type="predicted"/>
<name>A0A1J1GQE1_PLAGA</name>
<evidence type="ECO:0000313" key="2">
    <source>
        <dbReference type="EMBL" id="CRG93511.1"/>
    </source>
</evidence>
<keyword evidence="3" id="KW-1185">Reference proteome</keyword>
<accession>A0A1J1GQE1</accession>
<sequence>MYSNNIKDNLIYNEEYNNSLYTKYDYINKNKENILNGINKVYQDNYTLKENNCKSDNHQIYKIILKTGDNNYIYYNNQVNKYNLKKESNLNIAKVSNIKSIFNKNNLKKQKKKVSFLDECKTLYYERKLSQELTCGINIKIKNDKDEKKKKIVNSIVVNNNDEKKKKIVNSIVLNNNNEKKNEIVNSTALKNNDEKKNEIVNTTALKNNDEKKNNKNLNEKSIIQNSTIYKKTKCKSVNFNLTKHNLKNDSKDIIFNILSKKISEKKTNNIQINFNKNMSQKNIFLNINPNMICKLKAKDNKHICINDEKNINFSNNNVFTNEKKRLIFNKYILNIKKETDKKKNSDKYFLRQTNNHFLNVFNKEGNTKLKRNNKIFKRNIKNNNIKKKIVENSYNSNNNNNNNNKINKNSNIEDNYFKTSQNNDCNISYLKLCNTNRFSLKNKTSYKLITNHKVKMLEENVDKNKENSNNIRYLNKLKINKEFFLNKVNTIKLKNDTKNIYHVINKSVHNKEINNHCNVKTNDKIVTKSLNSNLEKKQYDEKIEHINLKGELNNYKKVDTNTNPVIVEKIKNYNNSFYIKTNHKNIYILGAKRNDRLVINKEQGYERISISKDTEKIENKKKLFEDKNILNEEKPSKEIINFFRQNAYPNNENIILKKNKNKIEKQKQIEEKEQNIRKDKKVKIKKKNKDIYFEKYIVIDKGKHKNKQKKSKYEQNNKIKRKEVKDEVIRKLHLNIKQGKKETKNIDNKCKVLEKKKVKYEEIKSKTRKDKEIQNINIDRKNKKLKIKDKKTITNICKSNLRNQMNYIKSCKLVKNNSKRFKNIIDVCKLSIRKKKKKKKKIFN</sequence>
<dbReference type="RefSeq" id="XP_028526333.1">
    <property type="nucleotide sequence ID" value="XM_028674731.1"/>
</dbReference>
<feature type="coiled-coil region" evidence="1">
    <location>
        <begin position="654"/>
        <end position="683"/>
    </location>
</feature>
<keyword evidence="1" id="KW-0175">Coiled coil</keyword>
<protein>
    <submittedName>
        <fullName evidence="2">Uncharacterized protein</fullName>
    </submittedName>
</protein>
<dbReference type="GeneID" id="39729743"/>
<dbReference type="Proteomes" id="UP000220797">
    <property type="component" value="Unassembled WGS sequence"/>
</dbReference>
<dbReference type="AlphaFoldDB" id="A0A1J1GQE1"/>
<organism evidence="2 3">
    <name type="scientific">Plasmodium gallinaceum</name>
    <dbReference type="NCBI Taxonomy" id="5849"/>
    <lineage>
        <taxon>Eukaryota</taxon>
        <taxon>Sar</taxon>
        <taxon>Alveolata</taxon>
        <taxon>Apicomplexa</taxon>
        <taxon>Aconoidasida</taxon>
        <taxon>Haemosporida</taxon>
        <taxon>Plasmodiidae</taxon>
        <taxon>Plasmodium</taxon>
        <taxon>Plasmodium (Haemamoeba)</taxon>
    </lineage>
</organism>
<gene>
    <name evidence="2" type="ORF">PGAL8A_00121800</name>
</gene>